<dbReference type="CDD" id="cd03784">
    <property type="entry name" value="GT1_Gtf-like"/>
    <property type="match status" value="1"/>
</dbReference>
<dbReference type="PANTHER" id="PTHR48043:SF23">
    <property type="entry name" value="UDP-GLUCURONOSYLTRANSFERASE"/>
    <property type="match status" value="1"/>
</dbReference>
<evidence type="ECO:0000256" key="11">
    <source>
        <dbReference type="SAM" id="Phobius"/>
    </source>
</evidence>
<dbReference type="FunFam" id="3.40.50.2000:FF:000038">
    <property type="entry name" value="UDP-GlucuronosylTransferase"/>
    <property type="match status" value="1"/>
</dbReference>
<dbReference type="Gene3D" id="3.40.50.2000">
    <property type="entry name" value="Glycogen Phosphorylase B"/>
    <property type="match status" value="1"/>
</dbReference>
<comment type="subcellular location">
    <subcellularLocation>
        <location evidence="1">Membrane</location>
        <topology evidence="1">Single-pass membrane protein</topology>
    </subcellularLocation>
</comment>
<dbReference type="GO" id="GO:0015020">
    <property type="term" value="F:glucuronosyltransferase activity"/>
    <property type="evidence" value="ECO:0007669"/>
    <property type="project" value="UniProtKB-EC"/>
</dbReference>
<organism evidence="12 13">
    <name type="scientific">Parastrongyloides trichosuri</name>
    <name type="common">Possum-specific nematode worm</name>
    <dbReference type="NCBI Taxonomy" id="131310"/>
    <lineage>
        <taxon>Eukaryota</taxon>
        <taxon>Metazoa</taxon>
        <taxon>Ecdysozoa</taxon>
        <taxon>Nematoda</taxon>
        <taxon>Chromadorea</taxon>
        <taxon>Rhabditida</taxon>
        <taxon>Tylenchina</taxon>
        <taxon>Panagrolaimomorpha</taxon>
        <taxon>Strongyloidoidea</taxon>
        <taxon>Strongyloididae</taxon>
        <taxon>Parastrongyloides</taxon>
    </lineage>
</organism>
<keyword evidence="9 11" id="KW-0472">Membrane</keyword>
<evidence type="ECO:0000256" key="1">
    <source>
        <dbReference type="ARBA" id="ARBA00004167"/>
    </source>
</evidence>
<dbReference type="Proteomes" id="UP000038045">
    <property type="component" value="Unplaced"/>
</dbReference>
<comment type="similarity">
    <text evidence="2">Belongs to the UDP-glycosyltransferase family.</text>
</comment>
<dbReference type="InterPro" id="IPR050271">
    <property type="entry name" value="UDP-glycosyltransferase"/>
</dbReference>
<dbReference type="AlphaFoldDB" id="A0A0N4ZLM9"/>
<keyword evidence="6 11" id="KW-0812">Transmembrane</keyword>
<evidence type="ECO:0000256" key="6">
    <source>
        <dbReference type="ARBA" id="ARBA00022692"/>
    </source>
</evidence>
<evidence type="ECO:0000256" key="10">
    <source>
        <dbReference type="ARBA" id="ARBA00047475"/>
    </source>
</evidence>
<proteinExistence type="inferred from homology"/>
<dbReference type="PANTHER" id="PTHR48043">
    <property type="entry name" value="EG:EG0003.4 PROTEIN-RELATED"/>
    <property type="match status" value="1"/>
</dbReference>
<name>A0A0N4ZLM9_PARTI</name>
<evidence type="ECO:0000256" key="7">
    <source>
        <dbReference type="ARBA" id="ARBA00022729"/>
    </source>
</evidence>
<evidence type="ECO:0000256" key="9">
    <source>
        <dbReference type="ARBA" id="ARBA00023136"/>
    </source>
</evidence>
<dbReference type="Pfam" id="PF00201">
    <property type="entry name" value="UDPGT"/>
    <property type="match status" value="1"/>
</dbReference>
<reference evidence="13" key="1">
    <citation type="submission" date="2017-02" db="UniProtKB">
        <authorList>
            <consortium name="WormBaseParasite"/>
        </authorList>
    </citation>
    <scope>IDENTIFICATION</scope>
</reference>
<dbReference type="SUPFAM" id="SSF53756">
    <property type="entry name" value="UDP-Glycosyltransferase/glycogen phosphorylase"/>
    <property type="match status" value="1"/>
</dbReference>
<keyword evidence="5" id="KW-0808">Transferase</keyword>
<keyword evidence="8 11" id="KW-1133">Transmembrane helix</keyword>
<evidence type="ECO:0000256" key="8">
    <source>
        <dbReference type="ARBA" id="ARBA00022989"/>
    </source>
</evidence>
<dbReference type="WBParaSite" id="PTRK_0000940300.1">
    <property type="protein sequence ID" value="PTRK_0000940300.1"/>
    <property type="gene ID" value="PTRK_0000940300"/>
</dbReference>
<keyword evidence="7" id="KW-0732">Signal</keyword>
<keyword evidence="12" id="KW-1185">Reference proteome</keyword>
<keyword evidence="4" id="KW-0328">Glycosyltransferase</keyword>
<evidence type="ECO:0000256" key="5">
    <source>
        <dbReference type="ARBA" id="ARBA00022679"/>
    </source>
</evidence>
<evidence type="ECO:0000313" key="12">
    <source>
        <dbReference type="Proteomes" id="UP000038045"/>
    </source>
</evidence>
<feature type="transmembrane region" description="Helical" evidence="11">
    <location>
        <begin position="503"/>
        <end position="522"/>
    </location>
</feature>
<evidence type="ECO:0000256" key="2">
    <source>
        <dbReference type="ARBA" id="ARBA00009995"/>
    </source>
</evidence>
<dbReference type="EC" id="2.4.1.17" evidence="3"/>
<protein>
    <recommendedName>
        <fullName evidence="3">glucuronosyltransferase</fullName>
        <ecNumber evidence="3">2.4.1.17</ecNumber>
    </recommendedName>
</protein>
<dbReference type="InterPro" id="IPR002213">
    <property type="entry name" value="UDP_glucos_trans"/>
</dbReference>
<comment type="catalytic activity">
    <reaction evidence="10">
        <text>glucuronate acceptor + UDP-alpha-D-glucuronate = acceptor beta-D-glucuronoside + UDP + H(+)</text>
        <dbReference type="Rhea" id="RHEA:21032"/>
        <dbReference type="ChEBI" id="CHEBI:15378"/>
        <dbReference type="ChEBI" id="CHEBI:58052"/>
        <dbReference type="ChEBI" id="CHEBI:58223"/>
        <dbReference type="ChEBI" id="CHEBI:132367"/>
        <dbReference type="ChEBI" id="CHEBI:132368"/>
        <dbReference type="EC" id="2.4.1.17"/>
    </reaction>
</comment>
<accession>A0A0N4ZLM9</accession>
<dbReference type="GO" id="GO:0016020">
    <property type="term" value="C:membrane"/>
    <property type="evidence" value="ECO:0007669"/>
    <property type="project" value="UniProtKB-SubCell"/>
</dbReference>
<evidence type="ECO:0000313" key="13">
    <source>
        <dbReference type="WBParaSite" id="PTRK_0000940300.1"/>
    </source>
</evidence>
<evidence type="ECO:0000256" key="4">
    <source>
        <dbReference type="ARBA" id="ARBA00022676"/>
    </source>
</evidence>
<evidence type="ECO:0000256" key="3">
    <source>
        <dbReference type="ARBA" id="ARBA00012544"/>
    </source>
</evidence>
<sequence>MYIIENKYILINTLRKMLIFFLFFILSNVDSYKILIYNPKFAISHMSYFSNIADILVEAGHDVTVLCPEMSMDIKHPGSKKGKNINYPGHPIAYKLLTNNTSLDNIWKSNESTEDQLEILTTLFTSLYHQSLKIFNDEEFMKNMTNEKFDFAIAESINLHAFGFFKIWGINAYASATSTPMLNILYKDFGLHFPSSFVPTLLNTFGEKITYTERILNIVNHLALLFYESHTFEERSLQRHFNKKFGPNVYDAKTFIGDSSFLLLNSIPILNDPFPKSPKMLEIGGLNLEKPNKLNEYWDNLLSIRKKNVLISFGSLIKCSKMLLSMKNGIIKTAEVMKDITFIWKYDNISDLESKVPKNLILKTWIPQYDIISDKRLNIFINHAGINSLFEAVYSGVLSLNIPICNDQFNNAKVAQNLNIAKTIHKEDLSNSDFLVKKIKEMMEDKKLLENVKLFSDLLKNQPISGKELLVRYVEYGAKFGSLKQLDLRSKNMNFIEYHNLDIYLPIAIIFIILILKIIMFIRKQFNDYYQIKYKTD</sequence>